<protein>
    <submittedName>
        <fullName evidence="2">Uncharacterized protein</fullName>
    </submittedName>
</protein>
<proteinExistence type="predicted"/>
<keyword evidence="3" id="KW-1185">Reference proteome</keyword>
<reference evidence="2" key="1">
    <citation type="submission" date="2023-03" db="EMBL/GenBank/DDBJ databases">
        <title>Massive genome expansion in bonnet fungi (Mycena s.s.) driven by repeated elements and novel gene families across ecological guilds.</title>
        <authorList>
            <consortium name="Lawrence Berkeley National Laboratory"/>
            <person name="Harder C.B."/>
            <person name="Miyauchi S."/>
            <person name="Viragh M."/>
            <person name="Kuo A."/>
            <person name="Thoen E."/>
            <person name="Andreopoulos B."/>
            <person name="Lu D."/>
            <person name="Skrede I."/>
            <person name="Drula E."/>
            <person name="Henrissat B."/>
            <person name="Morin E."/>
            <person name="Kohler A."/>
            <person name="Barry K."/>
            <person name="LaButti K."/>
            <person name="Morin E."/>
            <person name="Salamov A."/>
            <person name="Lipzen A."/>
            <person name="Mereny Z."/>
            <person name="Hegedus B."/>
            <person name="Baldrian P."/>
            <person name="Stursova M."/>
            <person name="Weitz H."/>
            <person name="Taylor A."/>
            <person name="Grigoriev I.V."/>
            <person name="Nagy L.G."/>
            <person name="Martin F."/>
            <person name="Kauserud H."/>
        </authorList>
    </citation>
    <scope>NUCLEOTIDE SEQUENCE</scope>
    <source>
        <strain evidence="2">CBHHK182m</strain>
    </source>
</reference>
<accession>A0AAD7HI52</accession>
<evidence type="ECO:0000313" key="3">
    <source>
        <dbReference type="Proteomes" id="UP001215598"/>
    </source>
</evidence>
<dbReference type="EMBL" id="JARKIB010000231">
    <property type="protein sequence ID" value="KAJ7721282.1"/>
    <property type="molecule type" value="Genomic_DNA"/>
</dbReference>
<feature type="compositionally biased region" description="Basic and acidic residues" evidence="1">
    <location>
        <begin position="307"/>
        <end position="329"/>
    </location>
</feature>
<dbReference type="Proteomes" id="UP001215598">
    <property type="component" value="Unassembled WGS sequence"/>
</dbReference>
<name>A0AAD7HI52_9AGAR</name>
<dbReference type="AlphaFoldDB" id="A0AAD7HI52"/>
<organism evidence="2 3">
    <name type="scientific">Mycena metata</name>
    <dbReference type="NCBI Taxonomy" id="1033252"/>
    <lineage>
        <taxon>Eukaryota</taxon>
        <taxon>Fungi</taxon>
        <taxon>Dikarya</taxon>
        <taxon>Basidiomycota</taxon>
        <taxon>Agaricomycotina</taxon>
        <taxon>Agaricomycetes</taxon>
        <taxon>Agaricomycetidae</taxon>
        <taxon>Agaricales</taxon>
        <taxon>Marasmiineae</taxon>
        <taxon>Mycenaceae</taxon>
        <taxon>Mycena</taxon>
    </lineage>
</organism>
<gene>
    <name evidence="2" type="ORF">B0H16DRAFT_1738326</name>
</gene>
<feature type="region of interest" description="Disordered" evidence="1">
    <location>
        <begin position="302"/>
        <end position="339"/>
    </location>
</feature>
<evidence type="ECO:0000313" key="2">
    <source>
        <dbReference type="EMBL" id="KAJ7721282.1"/>
    </source>
</evidence>
<sequence length="407" mass="44507">MSDRDLYSRLLLATGNGYPLSYPQPSDDLPLECQVRGLEIGDVGALSSDGSFNVFFNICRSPDDPSNRFGVPVGFERLDLGSNPFISKKAYHRPGSHISNTKIKKRRLDVDAQVDNVQVIAFLPVGAGAVIEVSSTSTKAAVLLLPYGGSRLDVRFVDTFKDLALRHAQSWYAFVTTLRTGVENGDLYLITGVDKSVSWGVAAAGHHTERGRISLKLSAAQTGSAGGSNTWQWEANTAFADMGPRRPAGEAQSTLNQTVFLRGYKIAIPLGKKLSQAVRVGDSKPATFLRWFKSFGWSTTPTAAVEPPRDDGSTPRNDDGSTPRDKKMNTVEYSPTTRPFHPADAINKHILESFGPSAPSVVVIHDDEWSSVLEKDEKVIPDESELIRRIFAKYEPTLMFGGVYLRG</sequence>
<comment type="caution">
    <text evidence="2">The sequence shown here is derived from an EMBL/GenBank/DDBJ whole genome shotgun (WGS) entry which is preliminary data.</text>
</comment>
<evidence type="ECO:0000256" key="1">
    <source>
        <dbReference type="SAM" id="MobiDB-lite"/>
    </source>
</evidence>